<dbReference type="RefSeq" id="WP_342591376.1">
    <property type="nucleotide sequence ID" value="NZ_JAGINX010000001.1"/>
</dbReference>
<dbReference type="InterPro" id="IPR011235">
    <property type="entry name" value="MepB-like"/>
</dbReference>
<evidence type="ECO:0000313" key="3">
    <source>
        <dbReference type="Proteomes" id="UP001519331"/>
    </source>
</evidence>
<dbReference type="PIRSF" id="PIRSF032285">
    <property type="entry name" value="UCP032285"/>
    <property type="match status" value="1"/>
</dbReference>
<name>A0ABS4SZN4_9MICC</name>
<proteinExistence type="predicted"/>
<dbReference type="Pfam" id="PF08877">
    <property type="entry name" value="MepB-like"/>
    <property type="match status" value="1"/>
</dbReference>
<dbReference type="InterPro" id="IPR038231">
    <property type="entry name" value="MepB-like_sf"/>
</dbReference>
<evidence type="ECO:0000313" key="2">
    <source>
        <dbReference type="EMBL" id="MBP2317650.1"/>
    </source>
</evidence>
<feature type="chain" id="PRO_5047447942" description="Metallopeptidase" evidence="1">
    <location>
        <begin position="24"/>
        <end position="156"/>
    </location>
</feature>
<organism evidence="2 3">
    <name type="scientific">Nesterenkonia lacusekhoensis</name>
    <dbReference type="NCBI Taxonomy" id="150832"/>
    <lineage>
        <taxon>Bacteria</taxon>
        <taxon>Bacillati</taxon>
        <taxon>Actinomycetota</taxon>
        <taxon>Actinomycetes</taxon>
        <taxon>Micrococcales</taxon>
        <taxon>Micrococcaceae</taxon>
        <taxon>Nesterenkonia</taxon>
    </lineage>
</organism>
<protein>
    <recommendedName>
        <fullName evidence="4">Metallopeptidase</fullName>
    </recommendedName>
</protein>
<sequence>MEERRNLKRYCCRVIFHAFEAYAAEMGIALAIAPEEQNSDYESGVVQIDGDSWHIRTARKTPTKPGAFVAFWRRGAGGVTAPFGEDDAAAGLMVFVEQMGRRGVFRFTAADLARLGITSGVRPGKRGFRVYPSWCVELNSAAAAVQRAQSASFLTY</sequence>
<evidence type="ECO:0008006" key="4">
    <source>
        <dbReference type="Google" id="ProtNLM"/>
    </source>
</evidence>
<keyword evidence="1" id="KW-0732">Signal</keyword>
<dbReference type="EMBL" id="JAGINX010000001">
    <property type="protein sequence ID" value="MBP2317650.1"/>
    <property type="molecule type" value="Genomic_DNA"/>
</dbReference>
<feature type="signal peptide" evidence="1">
    <location>
        <begin position="1"/>
        <end position="23"/>
    </location>
</feature>
<reference evidence="2 3" key="1">
    <citation type="submission" date="2021-03" db="EMBL/GenBank/DDBJ databases">
        <title>Sequencing the genomes of 1000 actinobacteria strains.</title>
        <authorList>
            <person name="Klenk H.-P."/>
        </authorList>
    </citation>
    <scope>NUCLEOTIDE SEQUENCE [LARGE SCALE GENOMIC DNA]</scope>
    <source>
        <strain evidence="2 3">DSM 12544</strain>
    </source>
</reference>
<dbReference type="Gene3D" id="3.40.1350.140">
    <property type="entry name" value="MepB-like"/>
    <property type="match status" value="1"/>
</dbReference>
<keyword evidence="3" id="KW-1185">Reference proteome</keyword>
<comment type="caution">
    <text evidence="2">The sequence shown here is derived from an EMBL/GenBank/DDBJ whole genome shotgun (WGS) entry which is preliminary data.</text>
</comment>
<gene>
    <name evidence="2" type="ORF">JOF45_000669</name>
</gene>
<evidence type="ECO:0000256" key="1">
    <source>
        <dbReference type="SAM" id="SignalP"/>
    </source>
</evidence>
<dbReference type="Proteomes" id="UP001519331">
    <property type="component" value="Unassembled WGS sequence"/>
</dbReference>
<accession>A0ABS4SZN4</accession>